<comment type="caution">
    <text evidence="4">The sequence shown here is derived from an EMBL/GenBank/DDBJ whole genome shotgun (WGS) entry which is preliminary data.</text>
</comment>
<dbReference type="Pfam" id="PF04264">
    <property type="entry name" value="YceI"/>
    <property type="match status" value="1"/>
</dbReference>
<evidence type="ECO:0000313" key="5">
    <source>
        <dbReference type="Proteomes" id="UP000757540"/>
    </source>
</evidence>
<dbReference type="PANTHER" id="PTHR34406">
    <property type="entry name" value="PROTEIN YCEI"/>
    <property type="match status" value="1"/>
</dbReference>
<keyword evidence="2" id="KW-1133">Transmembrane helix</keyword>
<feature type="domain" description="Lipid/polyisoprenoid-binding YceI-like" evidence="3">
    <location>
        <begin position="62"/>
        <end position="227"/>
    </location>
</feature>
<dbReference type="InterPro" id="IPR036761">
    <property type="entry name" value="TTHA0802/YceI-like_sf"/>
</dbReference>
<keyword evidence="5" id="KW-1185">Reference proteome</keyword>
<evidence type="ECO:0000256" key="2">
    <source>
        <dbReference type="SAM" id="Phobius"/>
    </source>
</evidence>
<dbReference type="PANTHER" id="PTHR34406:SF1">
    <property type="entry name" value="PROTEIN YCEI"/>
    <property type="match status" value="1"/>
</dbReference>
<feature type="transmembrane region" description="Helical" evidence="2">
    <location>
        <begin position="7"/>
        <end position="30"/>
    </location>
</feature>
<dbReference type="InterPro" id="IPR007372">
    <property type="entry name" value="Lipid/polyisoprenoid-bd_YceI"/>
</dbReference>
<evidence type="ECO:0000256" key="1">
    <source>
        <dbReference type="ARBA" id="ARBA00008812"/>
    </source>
</evidence>
<comment type="similarity">
    <text evidence="1">Belongs to the UPF0312 family.</text>
</comment>
<proteinExistence type="inferred from homology"/>
<gene>
    <name evidence="4" type="ORF">HDG69_003028</name>
</gene>
<evidence type="ECO:0000313" key="4">
    <source>
        <dbReference type="EMBL" id="NOV98433.1"/>
    </source>
</evidence>
<dbReference type="RefSeq" id="WP_171784669.1">
    <property type="nucleotide sequence ID" value="NZ_BAAAML010000003.1"/>
</dbReference>
<dbReference type="SMART" id="SM00867">
    <property type="entry name" value="YceI"/>
    <property type="match status" value="1"/>
</dbReference>
<keyword evidence="2" id="KW-0472">Membrane</keyword>
<dbReference type="SUPFAM" id="SSF101874">
    <property type="entry name" value="YceI-like"/>
    <property type="match status" value="1"/>
</dbReference>
<reference evidence="4 5" key="1">
    <citation type="submission" date="2020-05" db="EMBL/GenBank/DDBJ databases">
        <title>Genomic Encyclopedia of Type Strains, Phase III (KMG-III): the genomes of soil and plant-associated and newly described type strains.</title>
        <authorList>
            <person name="Whitman W."/>
        </authorList>
    </citation>
    <scope>NUCLEOTIDE SEQUENCE [LARGE SCALE GENOMIC DNA]</scope>
    <source>
        <strain evidence="4 5">KCTC 19046</strain>
    </source>
</reference>
<sequence length="230" mass="23500">MRTAVKVAIGVGAAVVVGGAVVVTVGPGLYADWANSRADDAPALTAPEQVTDADVLADLDGGWAVAPGSYAGYRVHEVLRGADVDVTGRTDPAADDVTGALTVADGVVTVAEIEVDVAQIVTDQPPRDAYFRDTVMEVGTYPTASFELTEPVPIEAAGSDVALTGDLTLRDVTREVTVTAQIAVADGGAQVVGSVPVTFGDFGVEAPSLGFVEVEDAGSVEFSLELQPRD</sequence>
<protein>
    <submittedName>
        <fullName evidence="4">Polyisoprenoid-binding protein YceI</fullName>
    </submittedName>
</protein>
<keyword evidence="2" id="KW-0812">Transmembrane</keyword>
<organism evidence="4 5">
    <name type="scientific">Isoptericola halotolerans</name>
    <dbReference type="NCBI Taxonomy" id="300560"/>
    <lineage>
        <taxon>Bacteria</taxon>
        <taxon>Bacillati</taxon>
        <taxon>Actinomycetota</taxon>
        <taxon>Actinomycetes</taxon>
        <taxon>Micrococcales</taxon>
        <taxon>Promicromonosporaceae</taxon>
        <taxon>Isoptericola</taxon>
    </lineage>
</organism>
<dbReference type="Gene3D" id="2.40.128.110">
    <property type="entry name" value="Lipid/polyisoprenoid-binding, YceI-like"/>
    <property type="match status" value="1"/>
</dbReference>
<dbReference type="EMBL" id="JABEZU010000004">
    <property type="protein sequence ID" value="NOV98433.1"/>
    <property type="molecule type" value="Genomic_DNA"/>
</dbReference>
<evidence type="ECO:0000259" key="3">
    <source>
        <dbReference type="SMART" id="SM00867"/>
    </source>
</evidence>
<accession>A0ABX2A8Y0</accession>
<name>A0ABX2A8Y0_9MICO</name>
<dbReference type="Proteomes" id="UP000757540">
    <property type="component" value="Unassembled WGS sequence"/>
</dbReference>